<evidence type="ECO:0000313" key="1">
    <source>
        <dbReference type="EMBL" id="MDR7298630.1"/>
    </source>
</evidence>
<proteinExistence type="predicted"/>
<evidence type="ECO:0000313" key="2">
    <source>
        <dbReference type="Proteomes" id="UP001180536"/>
    </source>
</evidence>
<dbReference type="EMBL" id="JAVDXQ010000005">
    <property type="protein sequence ID" value="MDR7298630.1"/>
    <property type="molecule type" value="Genomic_DNA"/>
</dbReference>
<dbReference type="Proteomes" id="UP001180536">
    <property type="component" value="Unassembled WGS sequence"/>
</dbReference>
<dbReference type="RefSeq" id="WP_310347674.1">
    <property type="nucleotide sequence ID" value="NZ_JAVDXQ010000005.1"/>
</dbReference>
<protein>
    <submittedName>
        <fullName evidence="1">Uncharacterized protein</fullName>
    </submittedName>
</protein>
<sequence length="192" mass="20258">MAVLLASSMPSLAQRATDALGPIVRCVAAGKFSVLDQGRLPATATSRAVETASGDKPVSTADGYRVILATAQGLPFVNLKVELSAASSAASDREAVEEQMKVLSARRTPDQKELQRTSEGGVDVLALHQPDLNRGGPISFYSLLQPARSIIATMYVLNQAAPKRAFSTYAEYDALRDEAVHLVQGCLKSAGA</sequence>
<name>A0ABU1ZDC3_9BURK</name>
<accession>A0ABU1ZDC3</accession>
<keyword evidence="2" id="KW-1185">Reference proteome</keyword>
<reference evidence="1 2" key="1">
    <citation type="submission" date="2023-07" db="EMBL/GenBank/DDBJ databases">
        <title>Sorghum-associated microbial communities from plants grown in Nebraska, USA.</title>
        <authorList>
            <person name="Schachtman D."/>
        </authorList>
    </citation>
    <scope>NUCLEOTIDE SEQUENCE [LARGE SCALE GENOMIC DNA]</scope>
    <source>
        <strain evidence="1 2">BE310</strain>
    </source>
</reference>
<organism evidence="1 2">
    <name type="scientific">Pelomonas aquatica</name>
    <dbReference type="NCBI Taxonomy" id="431058"/>
    <lineage>
        <taxon>Bacteria</taxon>
        <taxon>Pseudomonadati</taxon>
        <taxon>Pseudomonadota</taxon>
        <taxon>Betaproteobacteria</taxon>
        <taxon>Burkholderiales</taxon>
        <taxon>Sphaerotilaceae</taxon>
        <taxon>Roseateles</taxon>
    </lineage>
</organism>
<comment type="caution">
    <text evidence="1">The sequence shown here is derived from an EMBL/GenBank/DDBJ whole genome shotgun (WGS) entry which is preliminary data.</text>
</comment>
<gene>
    <name evidence="1" type="ORF">J2X16_003993</name>
</gene>